<sequence length="139" mass="16181">MHWLEEGDFCNSFFSRSVLAYKSRMKISMLEDDHGHTISDPDELERIVVDFYKDLFKSKGGLDGKKEEYIKSLIHRRVPLEHMKKVNAQPTIAEVHEAVFLQGYGKSPGLDGLGIEFYKFNWQLIKEDLFETISYIFAT</sequence>
<gene>
    <name evidence="1" type="ORF">LIER_17454</name>
</gene>
<dbReference type="EMBL" id="BAABME010004064">
    <property type="protein sequence ID" value="GAA0161045.1"/>
    <property type="molecule type" value="Genomic_DNA"/>
</dbReference>
<keyword evidence="2" id="KW-1185">Reference proteome</keyword>
<reference evidence="1 2" key="1">
    <citation type="submission" date="2024-01" db="EMBL/GenBank/DDBJ databases">
        <title>The complete chloroplast genome sequence of Lithospermum erythrorhizon: insights into the phylogenetic relationship among Boraginaceae species and the maternal lineages of purple gromwells.</title>
        <authorList>
            <person name="Okada T."/>
            <person name="Watanabe K."/>
        </authorList>
    </citation>
    <scope>NUCLEOTIDE SEQUENCE [LARGE SCALE GENOMIC DNA]</scope>
</reference>
<evidence type="ECO:0000313" key="1">
    <source>
        <dbReference type="EMBL" id="GAA0161045.1"/>
    </source>
</evidence>
<evidence type="ECO:0000313" key="2">
    <source>
        <dbReference type="Proteomes" id="UP001454036"/>
    </source>
</evidence>
<organism evidence="1 2">
    <name type="scientific">Lithospermum erythrorhizon</name>
    <name type="common">Purple gromwell</name>
    <name type="synonym">Lithospermum officinale var. erythrorhizon</name>
    <dbReference type="NCBI Taxonomy" id="34254"/>
    <lineage>
        <taxon>Eukaryota</taxon>
        <taxon>Viridiplantae</taxon>
        <taxon>Streptophyta</taxon>
        <taxon>Embryophyta</taxon>
        <taxon>Tracheophyta</taxon>
        <taxon>Spermatophyta</taxon>
        <taxon>Magnoliopsida</taxon>
        <taxon>eudicotyledons</taxon>
        <taxon>Gunneridae</taxon>
        <taxon>Pentapetalae</taxon>
        <taxon>asterids</taxon>
        <taxon>lamiids</taxon>
        <taxon>Boraginales</taxon>
        <taxon>Boraginaceae</taxon>
        <taxon>Boraginoideae</taxon>
        <taxon>Lithospermeae</taxon>
        <taxon>Lithospermum</taxon>
    </lineage>
</organism>
<accession>A0AAV3QEH6</accession>
<name>A0AAV3QEH6_LITER</name>
<proteinExistence type="predicted"/>
<dbReference type="AlphaFoldDB" id="A0AAV3QEH6"/>
<comment type="caution">
    <text evidence="1">The sequence shown here is derived from an EMBL/GenBank/DDBJ whole genome shotgun (WGS) entry which is preliminary data.</text>
</comment>
<dbReference type="Proteomes" id="UP001454036">
    <property type="component" value="Unassembled WGS sequence"/>
</dbReference>
<protein>
    <submittedName>
        <fullName evidence="1">Uncharacterized protein</fullName>
    </submittedName>
</protein>